<evidence type="ECO:0000256" key="2">
    <source>
        <dbReference type="ARBA" id="ARBA00023015"/>
    </source>
</evidence>
<keyword evidence="2" id="KW-0805">Transcription regulation</keyword>
<comment type="similarity">
    <text evidence="1">Belongs to the LysR transcriptional regulatory family.</text>
</comment>
<dbReference type="PANTHER" id="PTHR30126:SF94">
    <property type="entry name" value="LYSR FAMILY TRANSCRIPTIONAL REGULATOR"/>
    <property type="match status" value="1"/>
</dbReference>
<dbReference type="PROSITE" id="PS50931">
    <property type="entry name" value="HTH_LYSR"/>
    <property type="match status" value="1"/>
</dbReference>
<dbReference type="GO" id="GO:0003700">
    <property type="term" value="F:DNA-binding transcription factor activity"/>
    <property type="evidence" value="ECO:0007669"/>
    <property type="project" value="InterPro"/>
</dbReference>
<keyword evidence="4" id="KW-0804">Transcription</keyword>
<dbReference type="SUPFAM" id="SSF46785">
    <property type="entry name" value="Winged helix' DNA-binding domain"/>
    <property type="match status" value="1"/>
</dbReference>
<accession>A0A128EVS2</accession>
<dbReference type="AlphaFoldDB" id="A0A128EVS2"/>
<dbReference type="Gene3D" id="3.40.190.290">
    <property type="match status" value="1"/>
</dbReference>
<organism evidence="6 7">
    <name type="scientific">Grimontia marina</name>
    <dbReference type="NCBI Taxonomy" id="646534"/>
    <lineage>
        <taxon>Bacteria</taxon>
        <taxon>Pseudomonadati</taxon>
        <taxon>Pseudomonadota</taxon>
        <taxon>Gammaproteobacteria</taxon>
        <taxon>Vibrionales</taxon>
        <taxon>Vibrionaceae</taxon>
        <taxon>Grimontia</taxon>
    </lineage>
</organism>
<evidence type="ECO:0000256" key="3">
    <source>
        <dbReference type="ARBA" id="ARBA00023125"/>
    </source>
</evidence>
<dbReference type="EMBL" id="FIZY01000002">
    <property type="protein sequence ID" value="CZF78106.1"/>
    <property type="molecule type" value="Genomic_DNA"/>
</dbReference>
<sequence length="302" mass="34176">MSLSLRQLQVFVAVAQEKTITAASSLLFLSKPAVSMAISELESQLGHKLFERVNNRLILNDQGHRLLPMADELLTRSDEITKVLNSNGELSGLLRLGASDTIGNQLVPFLLRDFRAQSNHIDQELVISNSQSIINRLLAFELDIGLIEGQGETKHHLGNDDLHMEPWLSDEMCIVCAIDHPLAQKEEITLFDLENHAWLLRETGSGTREHFLSRIAPRLEDWTVAFELRTTEAIINCAAAGLGLAYLSTLAARHAISNKRLHKLTLPLDLRRQYWLAHHKSKHHSLLFERFLTFTSEWQVND</sequence>
<evidence type="ECO:0000313" key="7">
    <source>
        <dbReference type="Proteomes" id="UP000073601"/>
    </source>
</evidence>
<gene>
    <name evidence="6" type="primary">cysL</name>
    <name evidence="6" type="ORF">GMA8713_00450</name>
</gene>
<dbReference type="SUPFAM" id="SSF53850">
    <property type="entry name" value="Periplasmic binding protein-like II"/>
    <property type="match status" value="1"/>
</dbReference>
<dbReference type="GO" id="GO:0000976">
    <property type="term" value="F:transcription cis-regulatory region binding"/>
    <property type="evidence" value="ECO:0007669"/>
    <property type="project" value="TreeGrafter"/>
</dbReference>
<dbReference type="Pfam" id="PF03466">
    <property type="entry name" value="LysR_substrate"/>
    <property type="match status" value="1"/>
</dbReference>
<protein>
    <submittedName>
        <fullName evidence="6">HTH-type transcriptional regulator CysL</fullName>
    </submittedName>
</protein>
<dbReference type="Gene3D" id="1.10.10.10">
    <property type="entry name" value="Winged helix-like DNA-binding domain superfamily/Winged helix DNA-binding domain"/>
    <property type="match status" value="1"/>
</dbReference>
<keyword evidence="3" id="KW-0238">DNA-binding</keyword>
<reference evidence="7" key="1">
    <citation type="submission" date="2016-02" db="EMBL/GenBank/DDBJ databases">
        <authorList>
            <person name="Rodrigo-Torres Lidia"/>
            <person name="Arahal R.David."/>
        </authorList>
    </citation>
    <scope>NUCLEOTIDE SEQUENCE [LARGE SCALE GENOMIC DNA]</scope>
    <source>
        <strain evidence="7">CECT 8713</strain>
    </source>
</reference>
<proteinExistence type="inferred from homology"/>
<dbReference type="FunFam" id="1.10.10.10:FF:000001">
    <property type="entry name" value="LysR family transcriptional regulator"/>
    <property type="match status" value="1"/>
</dbReference>
<dbReference type="Pfam" id="PF00126">
    <property type="entry name" value="HTH_1"/>
    <property type="match status" value="1"/>
</dbReference>
<name>A0A128EVS2_9GAMM</name>
<keyword evidence="7" id="KW-1185">Reference proteome</keyword>
<dbReference type="InterPro" id="IPR036388">
    <property type="entry name" value="WH-like_DNA-bd_sf"/>
</dbReference>
<feature type="domain" description="HTH lysR-type" evidence="5">
    <location>
        <begin position="3"/>
        <end position="60"/>
    </location>
</feature>
<dbReference type="CDD" id="cd08420">
    <property type="entry name" value="PBP2_CysL_like"/>
    <property type="match status" value="1"/>
</dbReference>
<dbReference type="Proteomes" id="UP000073601">
    <property type="component" value="Unassembled WGS sequence"/>
</dbReference>
<dbReference type="InterPro" id="IPR005119">
    <property type="entry name" value="LysR_subst-bd"/>
</dbReference>
<dbReference type="OrthoDB" id="9808620at2"/>
<evidence type="ECO:0000256" key="1">
    <source>
        <dbReference type="ARBA" id="ARBA00009437"/>
    </source>
</evidence>
<evidence type="ECO:0000256" key="4">
    <source>
        <dbReference type="ARBA" id="ARBA00023163"/>
    </source>
</evidence>
<dbReference type="InterPro" id="IPR000847">
    <property type="entry name" value="LysR_HTH_N"/>
</dbReference>
<evidence type="ECO:0000259" key="5">
    <source>
        <dbReference type="PROSITE" id="PS50931"/>
    </source>
</evidence>
<dbReference type="PRINTS" id="PR00039">
    <property type="entry name" value="HTHLYSR"/>
</dbReference>
<evidence type="ECO:0000313" key="6">
    <source>
        <dbReference type="EMBL" id="CZF78106.1"/>
    </source>
</evidence>
<dbReference type="InterPro" id="IPR036390">
    <property type="entry name" value="WH_DNA-bd_sf"/>
</dbReference>
<dbReference type="RefSeq" id="WP_062705343.1">
    <property type="nucleotide sequence ID" value="NZ_CAWRCI010000002.1"/>
</dbReference>
<dbReference type="PANTHER" id="PTHR30126">
    <property type="entry name" value="HTH-TYPE TRANSCRIPTIONAL REGULATOR"/>
    <property type="match status" value="1"/>
</dbReference>